<dbReference type="Proteomes" id="UP000297385">
    <property type="component" value="Unassembled WGS sequence"/>
</dbReference>
<sequence>MRKQESQKCLQENSIQCANFLQKSTGVECDRISQCAASRSNAAGSQVSLSQPVAGWMKSNIVDVEKQRAFARCLARQLDCMAYG</sequence>
<dbReference type="AlphaFoldDB" id="A0A4Y8MPT7"/>
<comment type="caution">
    <text evidence="1">The sequence shown here is derived from an EMBL/GenBank/DDBJ whole genome shotgun (WGS) entry which is preliminary data.</text>
</comment>
<organism evidence="1 2">
    <name type="scientific">Paraburkholderia dipogonis</name>
    <dbReference type="NCBI Taxonomy" id="1211383"/>
    <lineage>
        <taxon>Bacteria</taxon>
        <taxon>Pseudomonadati</taxon>
        <taxon>Pseudomonadota</taxon>
        <taxon>Betaproteobacteria</taxon>
        <taxon>Burkholderiales</taxon>
        <taxon>Burkholderiaceae</taxon>
        <taxon>Paraburkholderia</taxon>
    </lineage>
</organism>
<evidence type="ECO:0000313" key="2">
    <source>
        <dbReference type="Proteomes" id="UP000297385"/>
    </source>
</evidence>
<reference evidence="1 2" key="1">
    <citation type="submission" date="2019-03" db="EMBL/GenBank/DDBJ databases">
        <title>Complete Genome Sequence of Paraburkholderia dipogonis ICMP 19430T, a Nitrogen-fixing Symbiont of the South African Invasive Legume Dipogon lignosus in New Zealand.</title>
        <authorList>
            <person name="De Meyer S.E."/>
        </authorList>
    </citation>
    <scope>NUCLEOTIDE SEQUENCE [LARGE SCALE GENOMIC DNA]</scope>
    <source>
        <strain evidence="1 2">ICMP 19430</strain>
    </source>
</reference>
<protein>
    <submittedName>
        <fullName evidence="1">Uncharacterized protein</fullName>
    </submittedName>
</protein>
<evidence type="ECO:0000313" key="1">
    <source>
        <dbReference type="EMBL" id="TFE39487.1"/>
    </source>
</evidence>
<gene>
    <name evidence="1" type="ORF">E2553_21855</name>
</gene>
<proteinExistence type="predicted"/>
<dbReference type="EMBL" id="SNVI01000002">
    <property type="protein sequence ID" value="TFE39487.1"/>
    <property type="molecule type" value="Genomic_DNA"/>
</dbReference>
<accession>A0A4Y8MPT7</accession>
<dbReference type="RefSeq" id="WP_134460009.1">
    <property type="nucleotide sequence ID" value="NZ_SNVI01000002.1"/>
</dbReference>
<name>A0A4Y8MPT7_9BURK</name>